<gene>
    <name evidence="16" type="primary">pbpC</name>
    <name evidence="16" type="ORF">K6Y31_08710</name>
</gene>
<dbReference type="Pfam" id="PF06832">
    <property type="entry name" value="BiPBP_C"/>
    <property type="match status" value="1"/>
</dbReference>
<keyword evidence="9" id="KW-0511">Multifunctional enzyme</keyword>
<evidence type="ECO:0000256" key="12">
    <source>
        <dbReference type="SAM" id="Phobius"/>
    </source>
</evidence>
<keyword evidence="6" id="KW-0328">Glycosyltransferase</keyword>
<feature type="domain" description="Penicillin-binding C-terminal" evidence="15">
    <location>
        <begin position="651"/>
        <end position="719"/>
    </location>
</feature>
<dbReference type="InterPro" id="IPR001460">
    <property type="entry name" value="PCN-bd_Tpept"/>
</dbReference>
<evidence type="ECO:0000256" key="3">
    <source>
        <dbReference type="ARBA" id="ARBA00007739"/>
    </source>
</evidence>
<evidence type="ECO:0000259" key="14">
    <source>
        <dbReference type="Pfam" id="PF00912"/>
    </source>
</evidence>
<keyword evidence="12" id="KW-1133">Transmembrane helix</keyword>
<evidence type="ECO:0000259" key="15">
    <source>
        <dbReference type="Pfam" id="PF06832"/>
    </source>
</evidence>
<dbReference type="RefSeq" id="WP_233052404.1">
    <property type="nucleotide sequence ID" value="NZ_JAIMJA010000007.1"/>
</dbReference>
<evidence type="ECO:0000259" key="13">
    <source>
        <dbReference type="Pfam" id="PF00905"/>
    </source>
</evidence>
<dbReference type="EC" id="2.4.99.28" evidence="10"/>
<organism evidence="16 17">
    <name type="scientific">Motilimonas cestriensis</name>
    <dbReference type="NCBI Taxonomy" id="2742685"/>
    <lineage>
        <taxon>Bacteria</taxon>
        <taxon>Pseudomonadati</taxon>
        <taxon>Pseudomonadota</taxon>
        <taxon>Gammaproteobacteria</taxon>
        <taxon>Alteromonadales</taxon>
        <taxon>Alteromonadales genera incertae sedis</taxon>
        <taxon>Motilimonas</taxon>
    </lineage>
</organism>
<comment type="similarity">
    <text evidence="2">In the C-terminal section; belongs to the transpeptidase family.</text>
</comment>
<proteinExistence type="inferred from homology"/>
<keyword evidence="12" id="KW-0812">Transmembrane</keyword>
<dbReference type="Proteomes" id="UP001201273">
    <property type="component" value="Unassembled WGS sequence"/>
</dbReference>
<dbReference type="PANTHER" id="PTHR32282">
    <property type="entry name" value="BINDING PROTEIN TRANSPEPTIDASE, PUTATIVE-RELATED"/>
    <property type="match status" value="1"/>
</dbReference>
<evidence type="ECO:0000313" key="16">
    <source>
        <dbReference type="EMBL" id="MCE2594894.1"/>
    </source>
</evidence>
<dbReference type="InterPro" id="IPR023346">
    <property type="entry name" value="Lysozyme-like_dom_sf"/>
</dbReference>
<dbReference type="Gene3D" id="1.10.3810.10">
    <property type="entry name" value="Biosynthetic peptidoglycan transglycosylase-like"/>
    <property type="match status" value="1"/>
</dbReference>
<accession>A0ABS8W7C5</accession>
<reference evidence="16 17" key="1">
    <citation type="journal article" date="2022" name="Environ. Microbiol. Rep.">
        <title>Eco-phylogenetic analyses reveal divergent evolution of vitamin B12 metabolism in the marine bacterial family 'Psychromonadaceae'.</title>
        <authorList>
            <person name="Jin X."/>
            <person name="Yang Y."/>
            <person name="Cao H."/>
            <person name="Gao B."/>
            <person name="Zhao Z."/>
        </authorList>
    </citation>
    <scope>NUCLEOTIDE SEQUENCE [LARGE SCALE GENOMIC DNA]</scope>
    <source>
        <strain evidence="16 17">MKS20</strain>
    </source>
</reference>
<comment type="pathway">
    <text evidence="1">Cell wall biogenesis; peptidoglycan biosynthesis.</text>
</comment>
<dbReference type="InterPro" id="IPR050396">
    <property type="entry name" value="Glycosyltr_51/Transpeptidase"/>
</dbReference>
<evidence type="ECO:0000256" key="9">
    <source>
        <dbReference type="ARBA" id="ARBA00023268"/>
    </source>
</evidence>
<dbReference type="NCBIfam" id="TIGR02073">
    <property type="entry name" value="PBP_1c"/>
    <property type="match status" value="1"/>
</dbReference>
<sequence>MAIEAIKLKGALWRFTRFSALLCVSLFAFFYLLNKLFPFDYSVKGHVSTTIYTEQGQILRQFSNEQGVYRIAVDSHDVSPFYLKALMAYEDRYFYQHVGVNPLSLVRALYQHWHYGRVISGGSTLTMQVARMFYPHSRTYLGKLTQLFRALQLEWNLDKAQILNLYLTYTPMGGNIEGVQAASLRYFGKTADQLNLTESALLVVVPQRPSLYRPDRHPERALKARNKVIDRLLTFEVISEYQQKMMRQEPIKAGRISLPQSTPLLARELRQQAPVDANIKTYINQTLQADVDAVVARRLSRLSSQLSVAVMVMDNRQGHVLAYKGSADFYSAQRFGHVDMTKAVRSPGSTLKPFIYAMALDRGLVHSASLLTDVPRSFGDYSPTNFSHAFAGPMRLDMALRTSKNVPAVQVMEAITPDYFADQLTKQGIDLRVAKPNLAIALGGNGITLRELISLYSALARQGEMVKPVFRHGQGLTKAKQVQPLMSEGAAWIIADTLSKIPPPDRAKAAYGRRISWKTGTSYGFRDAWAIGVSGDYTVGVWIGRPDGAPHVGQTGANQAGPILFDTFDLLPADKTKITRPASVVKQQICWPSGLNSALVREENCLTKHKAWTINGLTPATLKQRGSGQALHQWPLAMQIWQQQTPFTAINSTQRAKVKIIFPRDKTSIFSYTKQRLLLKSNVAQAKWYLNDKYIEGDALDLDDLRRGSHKLTACDQSGCDSVAIAVY</sequence>
<evidence type="ECO:0000256" key="1">
    <source>
        <dbReference type="ARBA" id="ARBA00004752"/>
    </source>
</evidence>
<evidence type="ECO:0000256" key="5">
    <source>
        <dbReference type="ARBA" id="ARBA00022670"/>
    </source>
</evidence>
<comment type="caution">
    <text evidence="16">The sequence shown here is derived from an EMBL/GenBank/DDBJ whole genome shotgun (WGS) entry which is preliminary data.</text>
</comment>
<dbReference type="InterPro" id="IPR009647">
    <property type="entry name" value="PBP_C"/>
</dbReference>
<keyword evidence="7" id="KW-0808">Transferase</keyword>
<evidence type="ECO:0000256" key="4">
    <source>
        <dbReference type="ARBA" id="ARBA00022645"/>
    </source>
</evidence>
<dbReference type="Pfam" id="PF00912">
    <property type="entry name" value="Transgly"/>
    <property type="match status" value="1"/>
</dbReference>
<dbReference type="PANTHER" id="PTHR32282:SF15">
    <property type="entry name" value="PENICILLIN-BINDING PROTEIN 1C"/>
    <property type="match status" value="1"/>
</dbReference>
<evidence type="ECO:0000313" key="17">
    <source>
        <dbReference type="Proteomes" id="UP001201273"/>
    </source>
</evidence>
<evidence type="ECO:0000256" key="6">
    <source>
        <dbReference type="ARBA" id="ARBA00022676"/>
    </source>
</evidence>
<keyword evidence="4" id="KW-0121">Carboxypeptidase</keyword>
<comment type="catalytic activity">
    <reaction evidence="11">
        <text>[GlcNAc-(1-&gt;4)-Mur2Ac(oyl-L-Ala-gamma-D-Glu-L-Lys-D-Ala-D-Ala)](n)-di-trans,octa-cis-undecaprenyl diphosphate + beta-D-GlcNAc-(1-&gt;4)-Mur2Ac(oyl-L-Ala-gamma-D-Glu-L-Lys-D-Ala-D-Ala)-di-trans,octa-cis-undecaprenyl diphosphate = [GlcNAc-(1-&gt;4)-Mur2Ac(oyl-L-Ala-gamma-D-Glu-L-Lys-D-Ala-D-Ala)](n+1)-di-trans,octa-cis-undecaprenyl diphosphate + di-trans,octa-cis-undecaprenyl diphosphate + H(+)</text>
        <dbReference type="Rhea" id="RHEA:23708"/>
        <dbReference type="Rhea" id="RHEA-COMP:9602"/>
        <dbReference type="Rhea" id="RHEA-COMP:9603"/>
        <dbReference type="ChEBI" id="CHEBI:15378"/>
        <dbReference type="ChEBI" id="CHEBI:58405"/>
        <dbReference type="ChEBI" id="CHEBI:60033"/>
        <dbReference type="ChEBI" id="CHEBI:78435"/>
        <dbReference type="EC" id="2.4.99.28"/>
    </reaction>
</comment>
<dbReference type="SUPFAM" id="SSF56601">
    <property type="entry name" value="beta-lactamase/transpeptidase-like"/>
    <property type="match status" value="1"/>
</dbReference>
<dbReference type="Gene3D" id="3.40.710.10">
    <property type="entry name" value="DD-peptidase/beta-lactamase superfamily"/>
    <property type="match status" value="1"/>
</dbReference>
<dbReference type="InterPro" id="IPR036950">
    <property type="entry name" value="PBP_transglycosylase"/>
</dbReference>
<dbReference type="SUPFAM" id="SSF53955">
    <property type="entry name" value="Lysozyme-like"/>
    <property type="match status" value="1"/>
</dbReference>
<protein>
    <recommendedName>
        <fullName evidence="10">peptidoglycan glycosyltransferase</fullName>
        <ecNumber evidence="10">2.4.99.28</ecNumber>
    </recommendedName>
</protein>
<evidence type="ECO:0000256" key="10">
    <source>
        <dbReference type="ARBA" id="ARBA00044770"/>
    </source>
</evidence>
<dbReference type="InterPro" id="IPR011815">
    <property type="entry name" value="PBP_1c"/>
</dbReference>
<comment type="similarity">
    <text evidence="3">In the N-terminal section; belongs to the glycosyltransferase 51 family.</text>
</comment>
<feature type="transmembrane region" description="Helical" evidence="12">
    <location>
        <begin position="12"/>
        <end position="33"/>
    </location>
</feature>
<evidence type="ECO:0000256" key="11">
    <source>
        <dbReference type="ARBA" id="ARBA00049902"/>
    </source>
</evidence>
<name>A0ABS8W7C5_9GAMM</name>
<dbReference type="InterPro" id="IPR012338">
    <property type="entry name" value="Beta-lactam/transpept-like"/>
</dbReference>
<feature type="domain" description="Penicillin-binding protein transpeptidase" evidence="13">
    <location>
        <begin position="309"/>
        <end position="526"/>
    </location>
</feature>
<evidence type="ECO:0000256" key="2">
    <source>
        <dbReference type="ARBA" id="ARBA00007090"/>
    </source>
</evidence>
<feature type="domain" description="Glycosyl transferase family 51" evidence="14">
    <location>
        <begin position="56"/>
        <end position="232"/>
    </location>
</feature>
<dbReference type="InterPro" id="IPR001264">
    <property type="entry name" value="Glyco_trans_51"/>
</dbReference>
<dbReference type="EMBL" id="JAIMJA010000007">
    <property type="protein sequence ID" value="MCE2594894.1"/>
    <property type="molecule type" value="Genomic_DNA"/>
</dbReference>
<evidence type="ECO:0000256" key="7">
    <source>
        <dbReference type="ARBA" id="ARBA00022679"/>
    </source>
</evidence>
<keyword evidence="12" id="KW-0472">Membrane</keyword>
<keyword evidence="8" id="KW-0378">Hydrolase</keyword>
<dbReference type="Pfam" id="PF00905">
    <property type="entry name" value="Transpeptidase"/>
    <property type="match status" value="1"/>
</dbReference>
<keyword evidence="5" id="KW-0645">Protease</keyword>
<evidence type="ECO:0000256" key="8">
    <source>
        <dbReference type="ARBA" id="ARBA00022801"/>
    </source>
</evidence>
<keyword evidence="17" id="KW-1185">Reference proteome</keyword>